<dbReference type="Pfam" id="PF13087">
    <property type="entry name" value="AAA_12"/>
    <property type="match status" value="1"/>
</dbReference>
<evidence type="ECO:0000256" key="3">
    <source>
        <dbReference type="ARBA" id="ARBA00022806"/>
    </source>
</evidence>
<dbReference type="Gene3D" id="3.90.320.10">
    <property type="match status" value="1"/>
</dbReference>
<evidence type="ECO:0000259" key="5">
    <source>
        <dbReference type="Pfam" id="PF13087"/>
    </source>
</evidence>
<reference evidence="6 7" key="1">
    <citation type="journal article" date="2016" name="Genome Announc.">
        <title>Complete genome sequence of the hyperthermophilic and piezophilic archaeon Thermococcus barophilus Ch5, capable of growth at the expense of hydrogenogenesis from carbon monoxide and formate.</title>
        <authorList>
            <person name="Oger P."/>
            <person name="Sokolova T.G."/>
            <person name="Kozhevnikova D.A."/>
            <person name="Taranov E.A."/>
            <person name="Vannier P."/>
            <person name="Lee H.S."/>
            <person name="Kwon K.K."/>
            <person name="Kang S.G."/>
            <person name="Lee J.H."/>
            <person name="Bonch-Osmolovskaya E.A."/>
            <person name="Lebedinsky A.V."/>
        </authorList>
    </citation>
    <scope>NUCLEOTIDE SEQUENCE [LARGE SCALE GENOMIC DNA]</scope>
    <source>
        <strain evidence="7">Ch5</strain>
    </source>
</reference>
<dbReference type="GeneID" id="26137373"/>
<dbReference type="PANTHER" id="PTHR43788:SF8">
    <property type="entry name" value="DNA-BINDING PROTEIN SMUBP-2"/>
    <property type="match status" value="1"/>
</dbReference>
<name>A0A0S1XE77_THEBA</name>
<keyword evidence="2" id="KW-0378">Hydrolase</keyword>
<evidence type="ECO:0000313" key="7">
    <source>
        <dbReference type="Proteomes" id="UP000066042"/>
    </source>
</evidence>
<dbReference type="EMBL" id="CP013050">
    <property type="protein sequence ID" value="ALM76050.1"/>
    <property type="molecule type" value="Genomic_DNA"/>
</dbReference>
<dbReference type="InterPro" id="IPR047187">
    <property type="entry name" value="SF1_C_Upf1"/>
</dbReference>
<keyword evidence="3 6" id="KW-0347">Helicase</keyword>
<proteinExistence type="predicted"/>
<feature type="domain" description="DNA2/NAM7 helicase-like C-terminal" evidence="5">
    <location>
        <begin position="1248"/>
        <end position="1427"/>
    </location>
</feature>
<dbReference type="PANTHER" id="PTHR43788">
    <property type="entry name" value="DNA2/NAM7 HELICASE FAMILY MEMBER"/>
    <property type="match status" value="1"/>
</dbReference>
<dbReference type="InterPro" id="IPR050534">
    <property type="entry name" value="Coronavir_polyprotein_1ab"/>
</dbReference>
<evidence type="ECO:0000256" key="2">
    <source>
        <dbReference type="ARBA" id="ARBA00022801"/>
    </source>
</evidence>
<evidence type="ECO:0000313" key="6">
    <source>
        <dbReference type="EMBL" id="ALM76050.1"/>
    </source>
</evidence>
<protein>
    <submittedName>
        <fullName evidence="6">DNA helicase</fullName>
    </submittedName>
</protein>
<dbReference type="PATRIC" id="fig|55802.8.peg.2130"/>
<evidence type="ECO:0000256" key="1">
    <source>
        <dbReference type="ARBA" id="ARBA00022741"/>
    </source>
</evidence>
<sequence length="1481" mass="171708">MVRINLPELKPNEIARFFELYECPHYVKLLYEKKSGKLNEYHCVLEIKSRVDDVLVEWGAKFEKMLLEELQSHFPQAKFYGIFNEKRIEEREPPSLNFFIENYEEDLYIVSSDEECRRITLDLLTNLSYDIPTIIYQPCLRGIIGKFPVSGRADFIIAVPKDGRFIFYVLEAKFTKEEKLFHRFQAITYAYLLSRTLNELGIEGEIKFAVITKGERIIEWPPAGTMYFPQEAEEYILTLEDKLSEEGPFYKLLNADQADLWLTMRCAECPFEPVCIARAVERRDLGLLGIQPGYQKVFREVDINTLDDMADLYEFQSSWPTDFRIPKAKRPDAVSYIVGKTELGHLPRLSKMAQVLKKEIERAIGSNVRPEFIPGTGYNLPAEKGHFYPENSLVRVYIFIQHSPIQDTLLGISAVVENSLTKQIRVLSEVVDHLPESEEDAIQTEKMLLRRFFENVFLAIKQVAPNLEGKTWIQETSRGEATRDCTGDDVFLHLYFYSRFHRDKLMEAVKRHRDVYEMVAVRSFLSLRGAIDQEGYSIIKDELIKRHALRFPPGFGIIPVVHQFQLNKGEAPEEYHGNAPRCSWWGWFNWGGLEQEFEDLFKFLVEKNEAGQLVLAKNEEECPLYNIGVVSFGGYKKRDGSEIPPLYPIFHREDEQIPLYIIWKAFQEGKQRHLKRLLEQLVLATRHIERSIPERSKDKYVKKEPFSLQNLADFNLEGVSLAEVLEEYQKLEYNTRREELKTHYRLPLSVRVLTGQSAVIQVSGVDTRNRRIWGHMVLPPMEENGNWRDYDHAEAPLFSLDESSWVVVTPLENECDSDYDCRKLKLALERGDPAREIAKSPLAVIRHFNRETGEVEISLTYYRDNGPFLVYHPHPRYGAGWIQIHGKTVSVGSYIVIDPAMDDLNMNRAYHVLDGILNGQIYHPTYLKLQEIYSSEFIGRQDIREYRVDLWNKNYIQEFIDILENISKTTKQVNSPNKEQRAFIQDISHFLVSLQGPPGTGKTSGAVAPAILARAYSSIKQGRNSLFIVTGVSHRAIDEALVRTARLLTSLKAHIGELENVELYRVASSENTIDSIRTGLEKENFIPEDYNVTLDHAGRENRVNRLLSVNQKQSALVGQGHVRVIFATPGTIYKLFRNSPPKAELVVIDEASMMDLPTFIMATMGAKERSQILIVGDHRQMQPIQAHNWEIEDRKTIEEHVPFLSVINFIRFLRRELDPHEQKEFEKLLYRDPPQWESDVVRDSVLPIHQLEETHRLPTIAAEMHTELIYEKDGIVLRSKKQRNKKQQLMKIQSIFTISDWVRWVLHHDYPYVIIEHTDTSSTKASDVEARIVSEIVKVISQELEVGVVVPYRAHKARIYKELSDIDRDILVDTVERFQGGEKDIIIVSMASSDPTYLATVFDFIYNQNRFNVAASRMKEKLVLVAARSFFTASAFDLEQFEKVRVWKRFYLRLRNRGERLSLDSILLGVKINAYRLGEWQ</sequence>
<dbReference type="Proteomes" id="UP000066042">
    <property type="component" value="Chromosome"/>
</dbReference>
<dbReference type="Gene3D" id="3.40.50.300">
    <property type="entry name" value="P-loop containing nucleotide triphosphate hydrolases"/>
    <property type="match status" value="2"/>
</dbReference>
<dbReference type="RefSeq" id="WP_056934507.1">
    <property type="nucleotide sequence ID" value="NZ_CP013050.1"/>
</dbReference>
<dbReference type="InterPro" id="IPR041679">
    <property type="entry name" value="DNA2/NAM7-like_C"/>
</dbReference>
<dbReference type="InterPro" id="IPR027417">
    <property type="entry name" value="P-loop_NTPase"/>
</dbReference>
<dbReference type="STRING" id="55802.TBCH5v1_2149"/>
<organism evidence="6 7">
    <name type="scientific">Thermococcus barophilus</name>
    <dbReference type="NCBI Taxonomy" id="55802"/>
    <lineage>
        <taxon>Archaea</taxon>
        <taxon>Methanobacteriati</taxon>
        <taxon>Methanobacteriota</taxon>
        <taxon>Thermococci</taxon>
        <taxon>Thermococcales</taxon>
        <taxon>Thermococcaceae</taxon>
        <taxon>Thermococcus</taxon>
    </lineage>
</organism>
<evidence type="ECO:0000256" key="4">
    <source>
        <dbReference type="ARBA" id="ARBA00022840"/>
    </source>
</evidence>
<dbReference type="GO" id="GO:0016787">
    <property type="term" value="F:hydrolase activity"/>
    <property type="evidence" value="ECO:0007669"/>
    <property type="project" value="UniProtKB-KW"/>
</dbReference>
<dbReference type="InterPro" id="IPR011604">
    <property type="entry name" value="PDDEXK-like_dom_sf"/>
</dbReference>
<dbReference type="CDD" id="cd18808">
    <property type="entry name" value="SF1_C_Upf1"/>
    <property type="match status" value="1"/>
</dbReference>
<dbReference type="SUPFAM" id="SSF52540">
    <property type="entry name" value="P-loop containing nucleoside triphosphate hydrolases"/>
    <property type="match status" value="1"/>
</dbReference>
<dbReference type="GO" id="GO:0043139">
    <property type="term" value="F:5'-3' DNA helicase activity"/>
    <property type="evidence" value="ECO:0007669"/>
    <property type="project" value="TreeGrafter"/>
</dbReference>
<dbReference type="Pfam" id="PF13245">
    <property type="entry name" value="AAA_19"/>
    <property type="match status" value="1"/>
</dbReference>
<keyword evidence="4" id="KW-0067">ATP-binding</keyword>
<gene>
    <name evidence="6" type="ORF">TBCH5v1_2149</name>
</gene>
<accession>A0A0S1XE77</accession>
<keyword evidence="1" id="KW-0547">Nucleotide-binding</keyword>
<dbReference type="GO" id="GO:0005524">
    <property type="term" value="F:ATP binding"/>
    <property type="evidence" value="ECO:0007669"/>
    <property type="project" value="UniProtKB-KW"/>
</dbReference>